<gene>
    <name evidence="2" type="ORF">GTP56_25860</name>
</gene>
<dbReference type="Pfam" id="PF05930">
    <property type="entry name" value="Phage_AlpA"/>
    <property type="match status" value="1"/>
</dbReference>
<proteinExistence type="predicted"/>
<dbReference type="RefSeq" id="WP_161052244.1">
    <property type="nucleotide sequence ID" value="NZ_WWCR01000042.1"/>
</dbReference>
<feature type="compositionally biased region" description="Pro residues" evidence="1">
    <location>
        <begin position="1"/>
        <end position="10"/>
    </location>
</feature>
<evidence type="ECO:0000313" key="2">
    <source>
        <dbReference type="EMBL" id="MYM75598.1"/>
    </source>
</evidence>
<organism evidence="2 3">
    <name type="scientific">Duganella margarita</name>
    <dbReference type="NCBI Taxonomy" id="2692170"/>
    <lineage>
        <taxon>Bacteria</taxon>
        <taxon>Pseudomonadati</taxon>
        <taxon>Pseudomonadota</taxon>
        <taxon>Betaproteobacteria</taxon>
        <taxon>Burkholderiales</taxon>
        <taxon>Oxalobacteraceae</taxon>
        <taxon>Telluria group</taxon>
        <taxon>Duganella</taxon>
    </lineage>
</organism>
<evidence type="ECO:0000256" key="1">
    <source>
        <dbReference type="SAM" id="MobiDB-lite"/>
    </source>
</evidence>
<dbReference type="PANTHER" id="PTHR36154">
    <property type="entry name" value="DNA-BINDING TRANSCRIPTIONAL ACTIVATOR ALPA"/>
    <property type="match status" value="1"/>
</dbReference>
<feature type="region of interest" description="Disordered" evidence="1">
    <location>
        <begin position="1"/>
        <end position="24"/>
    </location>
</feature>
<comment type="caution">
    <text evidence="2">The sequence shown here is derived from an EMBL/GenBank/DDBJ whole genome shotgun (WGS) entry which is preliminary data.</text>
</comment>
<name>A0A7X4H5E0_9BURK</name>
<dbReference type="AlphaFoldDB" id="A0A7X4H5E0"/>
<reference evidence="2 3" key="1">
    <citation type="submission" date="2019-12" db="EMBL/GenBank/DDBJ databases">
        <title>Novel species isolated from a subtropical stream in China.</title>
        <authorList>
            <person name="Lu H."/>
        </authorList>
    </citation>
    <scope>NUCLEOTIDE SEQUENCE [LARGE SCALE GENOMIC DNA]</scope>
    <source>
        <strain evidence="2 3">FT134W</strain>
    </source>
</reference>
<dbReference type="PANTHER" id="PTHR36154:SF1">
    <property type="entry name" value="DNA-BINDING TRANSCRIPTIONAL ACTIVATOR ALPA"/>
    <property type="match status" value="1"/>
</dbReference>
<evidence type="ECO:0000313" key="3">
    <source>
        <dbReference type="Proteomes" id="UP000469734"/>
    </source>
</evidence>
<dbReference type="Proteomes" id="UP000469734">
    <property type="component" value="Unassembled WGS sequence"/>
</dbReference>
<dbReference type="EMBL" id="WWCR01000042">
    <property type="protein sequence ID" value="MYM75598.1"/>
    <property type="molecule type" value="Genomic_DNA"/>
</dbReference>
<dbReference type="InterPro" id="IPR052931">
    <property type="entry name" value="Prophage_regulatory_activator"/>
</dbReference>
<protein>
    <submittedName>
        <fullName evidence="2">AlpA family phage regulatory protein</fullName>
    </submittedName>
</protein>
<accession>A0A7X4H5E0</accession>
<sequence>MTVPLPPSLPPTILRRKQVEARTGLSRSTIYEKINKKSPRYDHTFPRPVRW</sequence>
<dbReference type="InterPro" id="IPR010260">
    <property type="entry name" value="AlpA"/>
</dbReference>